<evidence type="ECO:0000313" key="3">
    <source>
        <dbReference type="Proteomes" id="UP000033882"/>
    </source>
</evidence>
<keyword evidence="1" id="KW-0472">Membrane</keyword>
<protein>
    <recommendedName>
        <fullName evidence="4">PpiC-type peptidyl-prolyl cis-trans isomerase</fullName>
    </recommendedName>
</protein>
<dbReference type="EMBL" id="LCPB01000008">
    <property type="protein sequence ID" value="KKU89885.1"/>
    <property type="molecule type" value="Genomic_DNA"/>
</dbReference>
<dbReference type="Proteomes" id="UP000033882">
    <property type="component" value="Unassembled WGS sequence"/>
</dbReference>
<evidence type="ECO:0008006" key="4">
    <source>
        <dbReference type="Google" id="ProtNLM"/>
    </source>
</evidence>
<proteinExistence type="predicted"/>
<reference evidence="2 3" key="1">
    <citation type="journal article" date="2015" name="Nature">
        <title>rRNA introns, odd ribosomes, and small enigmatic genomes across a large radiation of phyla.</title>
        <authorList>
            <person name="Brown C.T."/>
            <person name="Hug L.A."/>
            <person name="Thomas B.C."/>
            <person name="Sharon I."/>
            <person name="Castelle C.J."/>
            <person name="Singh A."/>
            <person name="Wilkins M.J."/>
            <person name="Williams K.H."/>
            <person name="Banfield J.F."/>
        </authorList>
    </citation>
    <scope>NUCLEOTIDE SEQUENCE [LARGE SCALE GENOMIC DNA]</scope>
</reference>
<evidence type="ECO:0000256" key="1">
    <source>
        <dbReference type="SAM" id="Phobius"/>
    </source>
</evidence>
<sequence length="195" mass="21918">MTIKKGIKLTGIIGGGTLLIVGIIMGIAGVWPIAAVGYTPITYDVFKKNFLMADHFYRSTVKITGEDDVIVDAKEIQRDLQRATMEGLIEQILIDRELKRKYDNNDLKRLIENKIKGIDLGTEDIAKATNLLYGISPEEFRELVLLPKAKQELLEGNITLQNGTFSDWLMVKKSESNVLVFVPTLYWDGGQMKVK</sequence>
<accession>A0A0G1X640</accession>
<dbReference type="AlphaFoldDB" id="A0A0G1X640"/>
<evidence type="ECO:0000313" key="2">
    <source>
        <dbReference type="EMBL" id="KKU89885.1"/>
    </source>
</evidence>
<name>A0A0G1X640_9BACT</name>
<organism evidence="2 3">
    <name type="scientific">Candidatus Wolfebacteria bacterium GW2011_GWA2_47_9b</name>
    <dbReference type="NCBI Taxonomy" id="1619005"/>
    <lineage>
        <taxon>Bacteria</taxon>
        <taxon>Candidatus Wolfeibacteriota</taxon>
    </lineage>
</organism>
<keyword evidence="1" id="KW-0812">Transmembrane</keyword>
<comment type="caution">
    <text evidence="2">The sequence shown here is derived from an EMBL/GenBank/DDBJ whole genome shotgun (WGS) entry which is preliminary data.</text>
</comment>
<keyword evidence="1" id="KW-1133">Transmembrane helix</keyword>
<gene>
    <name evidence="2" type="ORF">UY19_C0008G0039</name>
</gene>
<feature type="transmembrane region" description="Helical" evidence="1">
    <location>
        <begin position="12"/>
        <end position="34"/>
    </location>
</feature>